<evidence type="ECO:0000313" key="4">
    <source>
        <dbReference type="Proteomes" id="UP001190925"/>
    </source>
</evidence>
<accession>A0ABY0FL14</accession>
<comment type="caution">
    <text evidence="3">The sequence shown here is derived from an EMBL/GenBank/DDBJ whole genome shotgun (WGS) entry which is preliminary data.</text>
</comment>
<name>A0ABY0FL14_9BACT</name>
<evidence type="ECO:0000256" key="1">
    <source>
        <dbReference type="SAM" id="Coils"/>
    </source>
</evidence>
<feature type="region of interest" description="Disordered" evidence="2">
    <location>
        <begin position="80"/>
        <end position="101"/>
    </location>
</feature>
<reference evidence="3 4" key="2">
    <citation type="journal article" date="2020" name="Cell Rep.">
        <title>Acquisition and Adaptation of Ultra-small Parasitic Reduced Genome Bacteria to Mammalian Hosts.</title>
        <authorList>
            <person name="McLean J.S."/>
            <person name="Bor B."/>
            <person name="Kerns K.A."/>
            <person name="Liu Q."/>
            <person name="To T.T."/>
            <person name="Solden L."/>
            <person name="Hendrickson E.L."/>
            <person name="Wrighton K."/>
            <person name="Shi W."/>
            <person name="He X."/>
        </authorList>
    </citation>
    <scope>NUCLEOTIDE SEQUENCE [LARGE SCALE GENOMIC DNA]</scope>
    <source>
        <strain evidence="3 4">TM7_CMJM_G6_1_HOT_870</strain>
    </source>
</reference>
<evidence type="ECO:0000256" key="2">
    <source>
        <dbReference type="SAM" id="MobiDB-lite"/>
    </source>
</evidence>
<proteinExistence type="predicted"/>
<keyword evidence="1" id="KW-0175">Coiled coil</keyword>
<dbReference type="RefSeq" id="WP_129718682.1">
    <property type="nucleotide sequence ID" value="NZ_PRLK01000003.1"/>
</dbReference>
<dbReference type="EMBL" id="PRLK01000003">
    <property type="protein sequence ID" value="RYC72770.1"/>
    <property type="molecule type" value="Genomic_DNA"/>
</dbReference>
<gene>
    <name evidence="3" type="ORF">G6CMJM_00266</name>
</gene>
<sequence length="498" mass="57176">MSRSIYFTEPELSKIPKSNKMLEYQKVLSIEKDELLNAGLSENDYQALVDCVELGKTINNSLAIRLRIVLTRINTKPIKKQAKKDPAKKVQRTKKSRKVKNKPLIDYSKEELIELVKKQQKALDSFDERKRKSKSDQKNNLNLLRNQISTLSEDITQNKKDLSDKDDTISNLEDQVTKLLKDKEDLELEAKTSANNTIDVKFKEKLESDKRSLSINLNKTREKLVAKESEVQYLTKENSSLVDENNLLREALLATQDKKETTLAKVNSSPFDIKVEDLSPGVISQLFNSINQRLNILEQDRIITSKAKQPKEEKESLPDLPKYAPAQEEDIDRLRKFVEDNKTDTSSTPLNASILNSIIHKPRVKYTSPKKQSNSLVKKLSKKFTPEEIEILQSQNIMIVAGGIHKNKGTIRSFEQFFDNIESVIDAGPTQTINAINNALENKNIDFIIIFNDSIGHNKWEGINNKKSFKIIVNTLLNKRKSRDELLKEILFRLDWNK</sequence>
<feature type="compositionally biased region" description="Basic residues" evidence="2">
    <location>
        <begin position="89"/>
        <end position="101"/>
    </location>
</feature>
<dbReference type="Proteomes" id="UP001190925">
    <property type="component" value="Unassembled WGS sequence"/>
</dbReference>
<keyword evidence="4" id="KW-1185">Reference proteome</keyword>
<evidence type="ECO:0000313" key="3">
    <source>
        <dbReference type="EMBL" id="RYC72770.1"/>
    </source>
</evidence>
<feature type="coiled-coil region" evidence="1">
    <location>
        <begin position="109"/>
        <end position="237"/>
    </location>
</feature>
<protein>
    <submittedName>
        <fullName evidence="3">Uncharacterized protein</fullName>
    </submittedName>
</protein>
<reference evidence="3 4" key="1">
    <citation type="journal article" date="2018" name="bioRxiv">
        <title>Evidence of independent acquisition and adaption of ultra-small bacteria to human hosts across the highly diverse yet reduced genomes of the phylum Saccharibacteria.</title>
        <authorList>
            <person name="McLean J.S."/>
            <person name="Bor B."/>
            <person name="To T.T."/>
            <person name="Liu Q."/>
            <person name="Kearns K.A."/>
            <person name="Solden L.M."/>
            <person name="Wrighton K.C."/>
            <person name="He X."/>
            <person name="Shi W."/>
        </authorList>
    </citation>
    <scope>NUCLEOTIDE SEQUENCE [LARGE SCALE GENOMIC DNA]</scope>
    <source>
        <strain evidence="3 4">TM7_CMJM_G6_1_HOT_870</strain>
    </source>
</reference>
<organism evidence="3 4">
    <name type="scientific">Candidatus Nanogingivalis gingivitcus</name>
    <dbReference type="NCBI Taxonomy" id="2171992"/>
    <lineage>
        <taxon>Bacteria</taxon>
        <taxon>Candidatus Saccharimonadota</taxon>
        <taxon>Candidatus Nanosyncoccalia</taxon>
        <taxon>Candidatus Nanogingivales</taxon>
        <taxon>Candidatus Nanogingivalaceae</taxon>
        <taxon>Candidatus Nanogingivalis</taxon>
    </lineage>
</organism>